<dbReference type="EMBL" id="GBXM01020870">
    <property type="protein sequence ID" value="JAH87707.1"/>
    <property type="molecule type" value="Transcribed_RNA"/>
</dbReference>
<organism evidence="1">
    <name type="scientific">Anguilla anguilla</name>
    <name type="common">European freshwater eel</name>
    <name type="synonym">Muraena anguilla</name>
    <dbReference type="NCBI Taxonomy" id="7936"/>
    <lineage>
        <taxon>Eukaryota</taxon>
        <taxon>Metazoa</taxon>
        <taxon>Chordata</taxon>
        <taxon>Craniata</taxon>
        <taxon>Vertebrata</taxon>
        <taxon>Euteleostomi</taxon>
        <taxon>Actinopterygii</taxon>
        <taxon>Neopterygii</taxon>
        <taxon>Teleostei</taxon>
        <taxon>Anguilliformes</taxon>
        <taxon>Anguillidae</taxon>
        <taxon>Anguilla</taxon>
    </lineage>
</organism>
<reference evidence="1" key="1">
    <citation type="submission" date="2014-11" db="EMBL/GenBank/DDBJ databases">
        <authorList>
            <person name="Amaro Gonzalez C."/>
        </authorList>
    </citation>
    <scope>NUCLEOTIDE SEQUENCE</scope>
</reference>
<proteinExistence type="predicted"/>
<evidence type="ECO:0000313" key="1">
    <source>
        <dbReference type="EMBL" id="JAH87707.1"/>
    </source>
</evidence>
<dbReference type="AlphaFoldDB" id="A0A0E9WBG4"/>
<reference evidence="1" key="2">
    <citation type="journal article" date="2015" name="Fish Shellfish Immunol.">
        <title>Early steps in the European eel (Anguilla anguilla)-Vibrio vulnificus interaction in the gills: Role of the RtxA13 toxin.</title>
        <authorList>
            <person name="Callol A."/>
            <person name="Pajuelo D."/>
            <person name="Ebbesson L."/>
            <person name="Teles M."/>
            <person name="MacKenzie S."/>
            <person name="Amaro C."/>
        </authorList>
    </citation>
    <scope>NUCLEOTIDE SEQUENCE</scope>
</reference>
<name>A0A0E9WBG4_ANGAN</name>
<protein>
    <submittedName>
        <fullName evidence="1">Uncharacterized protein</fullName>
    </submittedName>
</protein>
<sequence length="33" mass="3760">MKSFLSQTYQIDSLIAVACVTTPETHFNSDQRQ</sequence>
<accession>A0A0E9WBG4</accession>